<reference evidence="6 7" key="1">
    <citation type="submission" date="2020-08" db="EMBL/GenBank/DDBJ databases">
        <title>Genomic Encyclopedia of Type Strains, Phase IV (KMG-IV): sequencing the most valuable type-strain genomes for metagenomic binning, comparative biology and taxonomic classification.</title>
        <authorList>
            <person name="Goeker M."/>
        </authorList>
    </citation>
    <scope>NUCLEOTIDE SEQUENCE [LARGE SCALE GENOMIC DNA]</scope>
    <source>
        <strain evidence="6 7">DSM 5895</strain>
    </source>
</reference>
<dbReference type="Gene3D" id="3.40.190.10">
    <property type="entry name" value="Periplasmic binding protein-like II"/>
    <property type="match status" value="2"/>
</dbReference>
<dbReference type="Pfam" id="PF00126">
    <property type="entry name" value="HTH_1"/>
    <property type="match status" value="1"/>
</dbReference>
<dbReference type="PANTHER" id="PTHR30346:SF30">
    <property type="entry name" value="SMALL NEUTRAL PROTEASE REGULATORY PROTEIN"/>
    <property type="match status" value="1"/>
</dbReference>
<evidence type="ECO:0000259" key="5">
    <source>
        <dbReference type="PROSITE" id="PS50931"/>
    </source>
</evidence>
<evidence type="ECO:0000313" key="7">
    <source>
        <dbReference type="Proteomes" id="UP000533469"/>
    </source>
</evidence>
<dbReference type="InterPro" id="IPR005119">
    <property type="entry name" value="LysR_subst-bd"/>
</dbReference>
<comment type="caution">
    <text evidence="6">The sequence shown here is derived from an EMBL/GenBank/DDBJ whole genome shotgun (WGS) entry which is preliminary data.</text>
</comment>
<dbReference type="FunFam" id="1.10.10.10:FF:000001">
    <property type="entry name" value="LysR family transcriptional regulator"/>
    <property type="match status" value="1"/>
</dbReference>
<dbReference type="AlphaFoldDB" id="A0A839ZA26"/>
<sequence>MELRHIRYFLAVAEEGNFTRAAARLGIGQPPLSSQIKDLEREVGAQLFHRVAHGAELTEAGRAFRAGVATMPDQATVAIRSARRAASGETGQLGVGLTGTAAFNPLVPAAIRAFRRAYPDVELRIEEASSFVLLSSLVEGRLDVAILRPAESDPQDLREESLMEEPLVAALPAGHPEARGAEPLDLTRLKEDPLILTPRSVGTSLHDAALAACRAVGFEPRLGQPAPQIASILSLVAAEFGVSLVPASLGQLNVPGVAFRTVRAPEPRVGLVVAYRKDRPPQLALNFAKAARAVRARVTG</sequence>
<proteinExistence type="inferred from homology"/>
<evidence type="ECO:0000256" key="2">
    <source>
        <dbReference type="ARBA" id="ARBA00023015"/>
    </source>
</evidence>
<dbReference type="GO" id="GO:0032993">
    <property type="term" value="C:protein-DNA complex"/>
    <property type="evidence" value="ECO:0007669"/>
    <property type="project" value="TreeGrafter"/>
</dbReference>
<evidence type="ECO:0000256" key="4">
    <source>
        <dbReference type="ARBA" id="ARBA00023163"/>
    </source>
</evidence>
<organism evidence="6 7">
    <name type="scientific">Ancylobacter tetraedralis</name>
    <dbReference type="NCBI Taxonomy" id="217068"/>
    <lineage>
        <taxon>Bacteria</taxon>
        <taxon>Pseudomonadati</taxon>
        <taxon>Pseudomonadota</taxon>
        <taxon>Alphaproteobacteria</taxon>
        <taxon>Hyphomicrobiales</taxon>
        <taxon>Xanthobacteraceae</taxon>
        <taxon>Ancylobacter</taxon>
    </lineage>
</organism>
<name>A0A839ZA26_9HYPH</name>
<accession>A0A839ZA26</accession>
<dbReference type="GO" id="GO:0003677">
    <property type="term" value="F:DNA binding"/>
    <property type="evidence" value="ECO:0007669"/>
    <property type="project" value="UniProtKB-KW"/>
</dbReference>
<evidence type="ECO:0000313" key="6">
    <source>
        <dbReference type="EMBL" id="MBB3771577.1"/>
    </source>
</evidence>
<feature type="domain" description="HTH lysR-type" evidence="5">
    <location>
        <begin position="1"/>
        <end position="58"/>
    </location>
</feature>
<dbReference type="PANTHER" id="PTHR30346">
    <property type="entry name" value="TRANSCRIPTIONAL DUAL REGULATOR HCAR-RELATED"/>
    <property type="match status" value="1"/>
</dbReference>
<dbReference type="PRINTS" id="PR00039">
    <property type="entry name" value="HTHLYSR"/>
</dbReference>
<dbReference type="InterPro" id="IPR036390">
    <property type="entry name" value="WH_DNA-bd_sf"/>
</dbReference>
<dbReference type="Proteomes" id="UP000533469">
    <property type="component" value="Unassembled WGS sequence"/>
</dbReference>
<dbReference type="RefSeq" id="WP_183189820.1">
    <property type="nucleotide sequence ID" value="NZ_JACICD010000003.1"/>
</dbReference>
<dbReference type="SUPFAM" id="SSF53850">
    <property type="entry name" value="Periplasmic binding protein-like II"/>
    <property type="match status" value="1"/>
</dbReference>
<dbReference type="EMBL" id="JACICD010000003">
    <property type="protein sequence ID" value="MBB3771577.1"/>
    <property type="molecule type" value="Genomic_DNA"/>
</dbReference>
<protein>
    <submittedName>
        <fullName evidence="6">DNA-binding transcriptional LysR family regulator</fullName>
    </submittedName>
</protein>
<gene>
    <name evidence="6" type="ORF">FHS55_002176</name>
</gene>
<dbReference type="GO" id="GO:0003700">
    <property type="term" value="F:DNA-binding transcription factor activity"/>
    <property type="evidence" value="ECO:0007669"/>
    <property type="project" value="InterPro"/>
</dbReference>
<dbReference type="InterPro" id="IPR000847">
    <property type="entry name" value="LysR_HTH_N"/>
</dbReference>
<keyword evidence="7" id="KW-1185">Reference proteome</keyword>
<keyword evidence="2" id="KW-0805">Transcription regulation</keyword>
<keyword evidence="3 6" id="KW-0238">DNA-binding</keyword>
<evidence type="ECO:0000256" key="1">
    <source>
        <dbReference type="ARBA" id="ARBA00009437"/>
    </source>
</evidence>
<keyword evidence="4" id="KW-0804">Transcription</keyword>
<dbReference type="Gene3D" id="1.10.10.10">
    <property type="entry name" value="Winged helix-like DNA-binding domain superfamily/Winged helix DNA-binding domain"/>
    <property type="match status" value="1"/>
</dbReference>
<comment type="similarity">
    <text evidence="1">Belongs to the LysR transcriptional regulatory family.</text>
</comment>
<dbReference type="PROSITE" id="PS50931">
    <property type="entry name" value="HTH_LYSR"/>
    <property type="match status" value="1"/>
</dbReference>
<evidence type="ECO:0000256" key="3">
    <source>
        <dbReference type="ARBA" id="ARBA00023125"/>
    </source>
</evidence>
<dbReference type="SUPFAM" id="SSF46785">
    <property type="entry name" value="Winged helix' DNA-binding domain"/>
    <property type="match status" value="1"/>
</dbReference>
<dbReference type="Pfam" id="PF03466">
    <property type="entry name" value="LysR_substrate"/>
    <property type="match status" value="1"/>
</dbReference>
<dbReference type="InterPro" id="IPR036388">
    <property type="entry name" value="WH-like_DNA-bd_sf"/>
</dbReference>